<evidence type="ECO:0000259" key="1">
    <source>
        <dbReference type="PROSITE" id="PS50943"/>
    </source>
</evidence>
<protein>
    <submittedName>
        <fullName evidence="2">Transcriptional regulator</fullName>
    </submittedName>
</protein>
<sequence>MIRTASQLGAFIQDTRSRQNLSQQQLAEMIGKHQKTISSIEQGNPGTKLDTILLVLAALNQKIEVGPRSKSGADISNIF</sequence>
<evidence type="ECO:0000313" key="3">
    <source>
        <dbReference type="Proteomes" id="UP000197361"/>
    </source>
</evidence>
<evidence type="ECO:0000313" key="2">
    <source>
        <dbReference type="EMBL" id="OWQ98832.1"/>
    </source>
</evidence>
<dbReference type="Proteomes" id="UP000197361">
    <property type="component" value="Unassembled WGS sequence"/>
</dbReference>
<dbReference type="SMART" id="SM00530">
    <property type="entry name" value="HTH_XRE"/>
    <property type="match status" value="1"/>
</dbReference>
<dbReference type="Gene3D" id="1.10.260.40">
    <property type="entry name" value="lambda repressor-like DNA-binding domains"/>
    <property type="match status" value="1"/>
</dbReference>
<dbReference type="Pfam" id="PF01381">
    <property type="entry name" value="HTH_3"/>
    <property type="match status" value="1"/>
</dbReference>
<reference evidence="2 3" key="1">
    <citation type="journal article" date="2010" name="Int. J. Syst. Evol. Microbiol.">
        <title>Sphingopyxis bauzanensis sp. nov., a psychrophilic bacterium isolated from soil.</title>
        <authorList>
            <person name="Zhang D.C."/>
            <person name="Liu H.C."/>
            <person name="Xin Y.H."/>
            <person name="Zhou Y.G."/>
            <person name="Schinner F."/>
            <person name="Margesin R."/>
        </authorList>
    </citation>
    <scope>NUCLEOTIDE SEQUENCE [LARGE SCALE GENOMIC DNA]</scope>
    <source>
        <strain evidence="2 3">DSM 22271</strain>
    </source>
</reference>
<name>A0A246JZZ3_9SPHN</name>
<proteinExistence type="predicted"/>
<dbReference type="GO" id="GO:0003677">
    <property type="term" value="F:DNA binding"/>
    <property type="evidence" value="ECO:0007669"/>
    <property type="project" value="InterPro"/>
</dbReference>
<dbReference type="OrthoDB" id="9154356at2"/>
<keyword evidence="3" id="KW-1185">Reference proteome</keyword>
<dbReference type="RefSeq" id="WP_088439315.1">
    <property type="nucleotide sequence ID" value="NZ_BMMC01000017.1"/>
</dbReference>
<dbReference type="PROSITE" id="PS50943">
    <property type="entry name" value="HTH_CROC1"/>
    <property type="match status" value="1"/>
</dbReference>
<comment type="caution">
    <text evidence="2">The sequence shown here is derived from an EMBL/GenBank/DDBJ whole genome shotgun (WGS) entry which is preliminary data.</text>
</comment>
<organism evidence="2 3">
    <name type="scientific">Sphingopyxis bauzanensis</name>
    <dbReference type="NCBI Taxonomy" id="651663"/>
    <lineage>
        <taxon>Bacteria</taxon>
        <taxon>Pseudomonadati</taxon>
        <taxon>Pseudomonadota</taxon>
        <taxon>Alphaproteobacteria</taxon>
        <taxon>Sphingomonadales</taxon>
        <taxon>Sphingomonadaceae</taxon>
        <taxon>Sphingopyxis</taxon>
    </lineage>
</organism>
<dbReference type="SUPFAM" id="SSF47413">
    <property type="entry name" value="lambda repressor-like DNA-binding domains"/>
    <property type="match status" value="1"/>
</dbReference>
<dbReference type="EMBL" id="NISK01000001">
    <property type="protein sequence ID" value="OWQ98832.1"/>
    <property type="molecule type" value="Genomic_DNA"/>
</dbReference>
<feature type="domain" description="HTH cro/C1-type" evidence="1">
    <location>
        <begin position="12"/>
        <end position="66"/>
    </location>
</feature>
<dbReference type="InterPro" id="IPR010982">
    <property type="entry name" value="Lambda_DNA-bd_dom_sf"/>
</dbReference>
<dbReference type="AlphaFoldDB" id="A0A246JZZ3"/>
<dbReference type="CDD" id="cd00093">
    <property type="entry name" value="HTH_XRE"/>
    <property type="match status" value="1"/>
</dbReference>
<dbReference type="InterPro" id="IPR001387">
    <property type="entry name" value="Cro/C1-type_HTH"/>
</dbReference>
<gene>
    <name evidence="2" type="ORF">CDQ92_01120</name>
</gene>
<accession>A0A246JZZ3</accession>